<dbReference type="GeneID" id="85474499"/>
<feature type="chain" id="PRO_5042563435" evidence="1">
    <location>
        <begin position="16"/>
        <end position="146"/>
    </location>
</feature>
<accession>A0AAJ0EJB7</accession>
<keyword evidence="1" id="KW-0732">Signal</keyword>
<dbReference type="EMBL" id="JAHMHQ010000003">
    <property type="protein sequence ID" value="KAK1640869.1"/>
    <property type="molecule type" value="Genomic_DNA"/>
</dbReference>
<protein>
    <submittedName>
        <fullName evidence="2">Uncharacterized protein</fullName>
    </submittedName>
</protein>
<organism evidence="2 3">
    <name type="scientific">Colletotrichum phormii</name>
    <dbReference type="NCBI Taxonomy" id="359342"/>
    <lineage>
        <taxon>Eukaryota</taxon>
        <taxon>Fungi</taxon>
        <taxon>Dikarya</taxon>
        <taxon>Ascomycota</taxon>
        <taxon>Pezizomycotina</taxon>
        <taxon>Sordariomycetes</taxon>
        <taxon>Hypocreomycetidae</taxon>
        <taxon>Glomerellales</taxon>
        <taxon>Glomerellaceae</taxon>
        <taxon>Colletotrichum</taxon>
        <taxon>Colletotrichum acutatum species complex</taxon>
    </lineage>
</organism>
<keyword evidence="3" id="KW-1185">Reference proteome</keyword>
<name>A0AAJ0EJB7_9PEZI</name>
<dbReference type="AlphaFoldDB" id="A0AAJ0EJB7"/>
<feature type="signal peptide" evidence="1">
    <location>
        <begin position="1"/>
        <end position="15"/>
    </location>
</feature>
<proteinExistence type="predicted"/>
<reference evidence="2" key="1">
    <citation type="submission" date="2021-06" db="EMBL/GenBank/DDBJ databases">
        <title>Comparative genomics, transcriptomics and evolutionary studies reveal genomic signatures of adaptation to plant cell wall in hemibiotrophic fungi.</title>
        <authorList>
            <consortium name="DOE Joint Genome Institute"/>
            <person name="Baroncelli R."/>
            <person name="Diaz J.F."/>
            <person name="Benocci T."/>
            <person name="Peng M."/>
            <person name="Battaglia E."/>
            <person name="Haridas S."/>
            <person name="Andreopoulos W."/>
            <person name="Labutti K."/>
            <person name="Pangilinan J."/>
            <person name="Floch G.L."/>
            <person name="Makela M.R."/>
            <person name="Henrissat B."/>
            <person name="Grigoriev I.V."/>
            <person name="Crouch J.A."/>
            <person name="De Vries R.P."/>
            <person name="Sukno S.A."/>
            <person name="Thon M.R."/>
        </authorList>
    </citation>
    <scope>NUCLEOTIDE SEQUENCE</scope>
    <source>
        <strain evidence="2">CBS 102054</strain>
    </source>
</reference>
<evidence type="ECO:0000313" key="2">
    <source>
        <dbReference type="EMBL" id="KAK1640869.1"/>
    </source>
</evidence>
<evidence type="ECO:0000313" key="3">
    <source>
        <dbReference type="Proteomes" id="UP001243989"/>
    </source>
</evidence>
<comment type="caution">
    <text evidence="2">The sequence shown here is derived from an EMBL/GenBank/DDBJ whole genome shotgun (WGS) entry which is preliminary data.</text>
</comment>
<sequence length="146" mass="15721">MGSSVLFGLSEFAHAIFVGSVGTLVATQQYSVGAKHVRMDGTRQGLPSCHVRNIEVRGMAPWDADKPAERTPGRLKVLHLLGPTRPNLQTGDGKAKQRLRSAFECLCSHKVRCGGVSSRLGVSRDKKKSLLVNGRNGSELTATQLL</sequence>
<evidence type="ECO:0000256" key="1">
    <source>
        <dbReference type="SAM" id="SignalP"/>
    </source>
</evidence>
<gene>
    <name evidence="2" type="ORF">BDP81DRAFT_417562</name>
</gene>
<dbReference type="RefSeq" id="XP_060449476.1">
    <property type="nucleotide sequence ID" value="XM_060589637.1"/>
</dbReference>
<dbReference type="Proteomes" id="UP001243989">
    <property type="component" value="Unassembled WGS sequence"/>
</dbReference>